<dbReference type="EMBL" id="CP146203">
    <property type="protein sequence ID" value="XBH22410.1"/>
    <property type="molecule type" value="Genomic_DNA"/>
</dbReference>
<protein>
    <submittedName>
        <fullName evidence="2">Uncharacterized protein</fullName>
    </submittedName>
</protein>
<reference evidence="2" key="1">
    <citation type="submission" date="2024-02" db="EMBL/GenBank/DDBJ databases">
        <title>Tomenella chthoni gen. nov. sp. nov., a member of the family Jonesiaceae isolated from bat guano.</title>
        <authorList>
            <person name="Miller S.L."/>
            <person name="King J."/>
            <person name="Sankaranarayanan K."/>
            <person name="Lawson P.A."/>
        </authorList>
    </citation>
    <scope>NUCLEOTIDE SEQUENCE</scope>
    <source>
        <strain evidence="2">BS-20</strain>
    </source>
</reference>
<evidence type="ECO:0000256" key="1">
    <source>
        <dbReference type="SAM" id="MobiDB-lite"/>
    </source>
</evidence>
<sequence>MAQSFARFYSFSMRGETLGVEAPSVKAPSVEMPDVETPNVETPNVEMPDVEIQNRGWFGTAKPTPVNTSQERHARYVISP</sequence>
<organism evidence="2">
    <name type="scientific">Jonesiaceae bacterium BS-20</name>
    <dbReference type="NCBI Taxonomy" id="3120821"/>
    <lineage>
        <taxon>Bacteria</taxon>
        <taxon>Bacillati</taxon>
        <taxon>Actinomycetota</taxon>
        <taxon>Actinomycetes</taxon>
        <taxon>Micrococcales</taxon>
        <taxon>Jonesiaceae</taxon>
    </lineage>
</organism>
<dbReference type="AlphaFoldDB" id="A0AAU7DYQ2"/>
<name>A0AAU7DYQ2_9MICO</name>
<proteinExistence type="predicted"/>
<gene>
    <name evidence="2" type="ORF">V5R04_04085</name>
</gene>
<evidence type="ECO:0000313" key="2">
    <source>
        <dbReference type="EMBL" id="XBH22410.1"/>
    </source>
</evidence>
<feature type="region of interest" description="Disordered" evidence="1">
    <location>
        <begin position="22"/>
        <end position="50"/>
    </location>
</feature>
<accession>A0AAU7DYQ2</accession>